<dbReference type="PANTHER" id="PTHR12358">
    <property type="entry name" value="SPHINGOSINE KINASE"/>
    <property type="match status" value="1"/>
</dbReference>
<evidence type="ECO:0000256" key="8">
    <source>
        <dbReference type="ARBA" id="ARBA00022842"/>
    </source>
</evidence>
<keyword evidence="14" id="KW-1185">Reference proteome</keyword>
<comment type="cofactor">
    <cofactor evidence="1">
        <name>Mg(2+)</name>
        <dbReference type="ChEBI" id="CHEBI:18420"/>
    </cofactor>
</comment>
<dbReference type="GO" id="GO:0016301">
    <property type="term" value="F:kinase activity"/>
    <property type="evidence" value="ECO:0007669"/>
    <property type="project" value="UniProtKB-KW"/>
</dbReference>
<name>A0A3D9L3I4_MARFU</name>
<dbReference type="NCBIfam" id="TIGR00147">
    <property type="entry name" value="YegS/Rv2252/BmrU family lipid kinase"/>
    <property type="match status" value="1"/>
</dbReference>
<dbReference type="InterPro" id="IPR017438">
    <property type="entry name" value="ATP-NAD_kinase_N"/>
</dbReference>
<dbReference type="EMBL" id="QREG01000012">
    <property type="protein sequence ID" value="RED97530.1"/>
    <property type="molecule type" value="Genomic_DNA"/>
</dbReference>
<keyword evidence="4" id="KW-0479">Metal-binding</keyword>
<evidence type="ECO:0000313" key="13">
    <source>
        <dbReference type="EMBL" id="RED97530.1"/>
    </source>
</evidence>
<keyword evidence="5" id="KW-0547">Nucleotide-binding</keyword>
<dbReference type="Gene3D" id="3.40.50.10330">
    <property type="entry name" value="Probable inorganic polyphosphate/atp-NAD kinase, domain 1"/>
    <property type="match status" value="1"/>
</dbReference>
<feature type="domain" description="DAGKc" evidence="12">
    <location>
        <begin position="1"/>
        <end position="128"/>
    </location>
</feature>
<dbReference type="Pfam" id="PF00781">
    <property type="entry name" value="DAGK_cat"/>
    <property type="match status" value="1"/>
</dbReference>
<dbReference type="InterPro" id="IPR016064">
    <property type="entry name" value="NAD/diacylglycerol_kinase_sf"/>
</dbReference>
<organism evidence="13 14">
    <name type="scientific">Marinoscillum furvescens DSM 4134</name>
    <dbReference type="NCBI Taxonomy" id="1122208"/>
    <lineage>
        <taxon>Bacteria</taxon>
        <taxon>Pseudomonadati</taxon>
        <taxon>Bacteroidota</taxon>
        <taxon>Cytophagia</taxon>
        <taxon>Cytophagales</taxon>
        <taxon>Reichenbachiellaceae</taxon>
        <taxon>Marinoscillum</taxon>
    </lineage>
</organism>
<proteinExistence type="predicted"/>
<reference evidence="13 14" key="1">
    <citation type="submission" date="2018-07" db="EMBL/GenBank/DDBJ databases">
        <title>Genomic Encyclopedia of Type Strains, Phase IV (KMG-IV): sequencing the most valuable type-strain genomes for metagenomic binning, comparative biology and taxonomic classification.</title>
        <authorList>
            <person name="Goeker M."/>
        </authorList>
    </citation>
    <scope>NUCLEOTIDE SEQUENCE [LARGE SCALE GENOMIC DNA]</scope>
    <source>
        <strain evidence="13 14">DSM 4134</strain>
    </source>
</reference>
<dbReference type="SUPFAM" id="SSF111331">
    <property type="entry name" value="NAD kinase/diacylglycerol kinase-like"/>
    <property type="match status" value="1"/>
</dbReference>
<evidence type="ECO:0000256" key="11">
    <source>
        <dbReference type="ARBA" id="ARBA00023264"/>
    </source>
</evidence>
<gene>
    <name evidence="13" type="ORF">C7460_112141</name>
</gene>
<protein>
    <submittedName>
        <fullName evidence="13">YegS/Rv2252/BmrU family lipid kinase</fullName>
    </submittedName>
</protein>
<dbReference type="Pfam" id="PF19279">
    <property type="entry name" value="YegS_C"/>
    <property type="match status" value="1"/>
</dbReference>
<dbReference type="GO" id="GO:0005886">
    <property type="term" value="C:plasma membrane"/>
    <property type="evidence" value="ECO:0007669"/>
    <property type="project" value="TreeGrafter"/>
</dbReference>
<dbReference type="InterPro" id="IPR045540">
    <property type="entry name" value="YegS/DAGK_C"/>
</dbReference>
<dbReference type="Proteomes" id="UP000256779">
    <property type="component" value="Unassembled WGS sequence"/>
</dbReference>
<evidence type="ECO:0000256" key="7">
    <source>
        <dbReference type="ARBA" id="ARBA00022840"/>
    </source>
</evidence>
<evidence type="ECO:0000256" key="2">
    <source>
        <dbReference type="ARBA" id="ARBA00022516"/>
    </source>
</evidence>
<keyword evidence="3" id="KW-0808">Transferase</keyword>
<dbReference type="GO" id="GO:0005524">
    <property type="term" value="F:ATP binding"/>
    <property type="evidence" value="ECO:0007669"/>
    <property type="project" value="UniProtKB-KW"/>
</dbReference>
<dbReference type="InterPro" id="IPR005218">
    <property type="entry name" value="Diacylglycerol/lipid_kinase"/>
</dbReference>
<dbReference type="PROSITE" id="PS50146">
    <property type="entry name" value="DAGK"/>
    <property type="match status" value="1"/>
</dbReference>
<comment type="caution">
    <text evidence="13">The sequence shown here is derived from an EMBL/GenBank/DDBJ whole genome shotgun (WGS) entry which is preliminary data.</text>
</comment>
<dbReference type="Gene3D" id="2.60.200.40">
    <property type="match status" value="1"/>
</dbReference>
<dbReference type="AlphaFoldDB" id="A0A3D9L3I4"/>
<dbReference type="GO" id="GO:0008654">
    <property type="term" value="P:phospholipid biosynthetic process"/>
    <property type="evidence" value="ECO:0007669"/>
    <property type="project" value="UniProtKB-KW"/>
</dbReference>
<evidence type="ECO:0000256" key="4">
    <source>
        <dbReference type="ARBA" id="ARBA00022723"/>
    </source>
</evidence>
<evidence type="ECO:0000256" key="10">
    <source>
        <dbReference type="ARBA" id="ARBA00023209"/>
    </source>
</evidence>
<dbReference type="GO" id="GO:0046872">
    <property type="term" value="F:metal ion binding"/>
    <property type="evidence" value="ECO:0007669"/>
    <property type="project" value="UniProtKB-KW"/>
</dbReference>
<sequence length="293" mass="32645">MKKLLFVINPVSGGTDKSELIEKIKAYCRNYEVSAEWLHTTGENDPERLQDAIAQHQPDQIALAGGDGTLHELTPVLIQHKTTIGIIPSGSANGLARELGITMQNALETIFEASDTIHLDVVHINSQEPMIHMADLGLNANLVRRYEQESRRGFLGYAISAMKELPSLDDPVDVEITAHGQSYKFNTNFVGIANARMYGTGYNLNPNGKLDDGRFELCILKELSPRLLTDRLFFDEENHESELFEYLSVSEASIHCSRAMPLQSDGEYLGEFGSVTLTLAQNHLRILTPKRPH</sequence>
<keyword evidence="11" id="KW-1208">Phospholipid metabolism</keyword>
<evidence type="ECO:0000256" key="6">
    <source>
        <dbReference type="ARBA" id="ARBA00022777"/>
    </source>
</evidence>
<keyword evidence="9" id="KW-0443">Lipid metabolism</keyword>
<keyword evidence="2" id="KW-0444">Lipid biosynthesis</keyword>
<keyword evidence="7" id="KW-0067">ATP-binding</keyword>
<dbReference type="PANTHER" id="PTHR12358:SF106">
    <property type="entry name" value="LIPID KINASE YEGS"/>
    <property type="match status" value="1"/>
</dbReference>
<dbReference type="InterPro" id="IPR050187">
    <property type="entry name" value="Lipid_Phosphate_FormReg"/>
</dbReference>
<dbReference type="OrthoDB" id="9786026at2"/>
<keyword evidence="6 13" id="KW-0418">Kinase</keyword>
<evidence type="ECO:0000256" key="1">
    <source>
        <dbReference type="ARBA" id="ARBA00001946"/>
    </source>
</evidence>
<keyword evidence="8" id="KW-0460">Magnesium</keyword>
<evidence type="ECO:0000313" key="14">
    <source>
        <dbReference type="Proteomes" id="UP000256779"/>
    </source>
</evidence>
<dbReference type="SMART" id="SM00046">
    <property type="entry name" value="DAGKc"/>
    <property type="match status" value="1"/>
</dbReference>
<dbReference type="RefSeq" id="WP_115868683.1">
    <property type="nucleotide sequence ID" value="NZ_QREG01000012.1"/>
</dbReference>
<evidence type="ECO:0000256" key="9">
    <source>
        <dbReference type="ARBA" id="ARBA00023098"/>
    </source>
</evidence>
<dbReference type="InterPro" id="IPR001206">
    <property type="entry name" value="Diacylglycerol_kinase_cat_dom"/>
</dbReference>
<evidence type="ECO:0000259" key="12">
    <source>
        <dbReference type="PROSITE" id="PS50146"/>
    </source>
</evidence>
<evidence type="ECO:0000256" key="3">
    <source>
        <dbReference type="ARBA" id="ARBA00022679"/>
    </source>
</evidence>
<accession>A0A3D9L3I4</accession>
<evidence type="ECO:0000256" key="5">
    <source>
        <dbReference type="ARBA" id="ARBA00022741"/>
    </source>
</evidence>
<keyword evidence="10" id="KW-0594">Phospholipid biosynthesis</keyword>